<dbReference type="KEGG" id="lpan:LPMP_202020"/>
<dbReference type="PANTHER" id="PTHR22594">
    <property type="entry name" value="ASPARTYL/LYSYL-TRNA SYNTHETASE"/>
    <property type="match status" value="1"/>
</dbReference>
<dbReference type="CDD" id="cd04323">
    <property type="entry name" value="AsnRS_cyto_like_N"/>
    <property type="match status" value="1"/>
</dbReference>
<dbReference type="NCBIfam" id="TIGR00457">
    <property type="entry name" value="asnS"/>
    <property type="match status" value="1"/>
</dbReference>
<dbReference type="InterPro" id="IPR042559">
    <property type="entry name" value="Gln-tRNA-synth_Ib_RNA-bd_N_2"/>
</dbReference>
<dbReference type="SUPFAM" id="SSF50249">
    <property type="entry name" value="Nucleic acid-binding proteins"/>
    <property type="match status" value="1"/>
</dbReference>
<dbReference type="PANTHER" id="PTHR22594:SF16">
    <property type="entry name" value="ASPARAGINE--TRNA LIGASE, CYTOPLASMIC"/>
    <property type="match status" value="1"/>
</dbReference>
<comment type="subcellular location">
    <subcellularLocation>
        <location evidence="1">Cytoplasm</location>
    </subcellularLocation>
</comment>
<keyword evidence="4" id="KW-0963">Cytoplasm</keyword>
<comment type="similarity">
    <text evidence="2">Belongs to the class-II aminoacyl-tRNA synthetase family.</text>
</comment>
<dbReference type="CDD" id="cd00776">
    <property type="entry name" value="AsxRS_core"/>
    <property type="match status" value="1"/>
</dbReference>
<evidence type="ECO:0000256" key="1">
    <source>
        <dbReference type="ARBA" id="ARBA00004496"/>
    </source>
</evidence>
<evidence type="ECO:0000259" key="12">
    <source>
        <dbReference type="PROSITE" id="PS50862"/>
    </source>
</evidence>
<dbReference type="GO" id="GO:0006421">
    <property type="term" value="P:asparaginyl-tRNA aminoacylation"/>
    <property type="evidence" value="ECO:0007669"/>
    <property type="project" value="InterPro"/>
</dbReference>
<dbReference type="EC" id="6.1.1.22" evidence="3"/>
<dbReference type="SUPFAM" id="SSF55681">
    <property type="entry name" value="Class II aaRS and biotin synthetases"/>
    <property type="match status" value="1"/>
</dbReference>
<dbReference type="Gene3D" id="1.10.10.2420">
    <property type="match status" value="1"/>
</dbReference>
<keyword evidence="6" id="KW-0547">Nucleotide-binding</keyword>
<dbReference type="Pfam" id="PF04558">
    <property type="entry name" value="tRNA_synt_1c_R1"/>
    <property type="match status" value="1"/>
</dbReference>
<dbReference type="InterPro" id="IPR012340">
    <property type="entry name" value="NA-bd_OB-fold"/>
</dbReference>
<dbReference type="GO" id="GO:0005524">
    <property type="term" value="F:ATP binding"/>
    <property type="evidence" value="ECO:0007669"/>
    <property type="project" value="UniProtKB-KW"/>
</dbReference>
<dbReference type="InterPro" id="IPR045864">
    <property type="entry name" value="aa-tRNA-synth_II/BPL/LPL"/>
</dbReference>
<evidence type="ECO:0000256" key="3">
    <source>
        <dbReference type="ARBA" id="ARBA00012816"/>
    </source>
</evidence>
<dbReference type="InterPro" id="IPR002312">
    <property type="entry name" value="Asp/Asn-tRNA-synth_IIb"/>
</dbReference>
<evidence type="ECO:0000256" key="7">
    <source>
        <dbReference type="ARBA" id="ARBA00022840"/>
    </source>
</evidence>
<evidence type="ECO:0000256" key="10">
    <source>
        <dbReference type="ARBA" id="ARBA00029886"/>
    </source>
</evidence>
<protein>
    <recommendedName>
        <fullName evidence="3">asparagine--tRNA ligase</fullName>
        <ecNumber evidence="3">6.1.1.22</ecNumber>
    </recommendedName>
    <alternativeName>
        <fullName evidence="10">Asparaginyl-tRNA synthetase</fullName>
    </alternativeName>
</protein>
<feature type="domain" description="Aminoacyl-transfer RNA synthetases class-II family profile" evidence="12">
    <location>
        <begin position="578"/>
        <end position="887"/>
    </location>
</feature>
<dbReference type="PRINTS" id="PR01042">
    <property type="entry name" value="TRNASYNTHASP"/>
</dbReference>
<evidence type="ECO:0000256" key="6">
    <source>
        <dbReference type="ARBA" id="ARBA00022741"/>
    </source>
</evidence>
<gene>
    <name evidence="13" type="ORF">LPMP_202020</name>
</gene>
<accession>A0A088S802</accession>
<keyword evidence="8" id="KW-0648">Protein biosynthesis</keyword>
<dbReference type="InterPro" id="IPR004364">
    <property type="entry name" value="Aa-tRNA-synt_II"/>
</dbReference>
<evidence type="ECO:0000313" key="14">
    <source>
        <dbReference type="Proteomes" id="UP000063063"/>
    </source>
</evidence>
<dbReference type="RefSeq" id="XP_010698403.1">
    <property type="nucleotide sequence ID" value="XM_010700101.1"/>
</dbReference>
<evidence type="ECO:0000256" key="11">
    <source>
        <dbReference type="ARBA" id="ARBA00047844"/>
    </source>
</evidence>
<dbReference type="eggNOG" id="KOG0555">
    <property type="taxonomic scope" value="Eukaryota"/>
</dbReference>
<dbReference type="FunFam" id="3.30.930.10:FF:000040">
    <property type="entry name" value="Asparagine--tRNA ligase, cytoplasmic"/>
    <property type="match status" value="1"/>
</dbReference>
<proteinExistence type="inferred from homology"/>
<dbReference type="Pfam" id="PF00152">
    <property type="entry name" value="tRNA-synt_2"/>
    <property type="match status" value="1"/>
</dbReference>
<dbReference type="OrthoDB" id="1931232at2759"/>
<dbReference type="FunFam" id="2.40.50.140:FF:000528">
    <property type="entry name" value="Putative asparaginyl-tRNA synthetase"/>
    <property type="match status" value="1"/>
</dbReference>
<dbReference type="InterPro" id="IPR004522">
    <property type="entry name" value="Asn-tRNA-ligase"/>
</dbReference>
<dbReference type="AlphaFoldDB" id="A0A088S802"/>
<evidence type="ECO:0000256" key="2">
    <source>
        <dbReference type="ARBA" id="ARBA00008226"/>
    </source>
</evidence>
<dbReference type="Gene3D" id="3.30.930.10">
    <property type="entry name" value="Bira Bifunctional Protein, Domain 2"/>
    <property type="match status" value="1"/>
</dbReference>
<comment type="catalytic activity">
    <reaction evidence="11">
        <text>tRNA(Asn) + L-asparagine + ATP = L-asparaginyl-tRNA(Asn) + AMP + diphosphate + H(+)</text>
        <dbReference type="Rhea" id="RHEA:11180"/>
        <dbReference type="Rhea" id="RHEA-COMP:9659"/>
        <dbReference type="Rhea" id="RHEA-COMP:9674"/>
        <dbReference type="ChEBI" id="CHEBI:15378"/>
        <dbReference type="ChEBI" id="CHEBI:30616"/>
        <dbReference type="ChEBI" id="CHEBI:33019"/>
        <dbReference type="ChEBI" id="CHEBI:58048"/>
        <dbReference type="ChEBI" id="CHEBI:78442"/>
        <dbReference type="ChEBI" id="CHEBI:78515"/>
        <dbReference type="ChEBI" id="CHEBI:456215"/>
        <dbReference type="EC" id="6.1.1.22"/>
    </reaction>
</comment>
<evidence type="ECO:0000256" key="5">
    <source>
        <dbReference type="ARBA" id="ARBA00022598"/>
    </source>
</evidence>
<name>A0A088S802_LEIPA</name>
<evidence type="ECO:0000256" key="8">
    <source>
        <dbReference type="ARBA" id="ARBA00022917"/>
    </source>
</evidence>
<dbReference type="InterPro" id="IPR007639">
    <property type="entry name" value="Gln-tRNA-synth_Ib_RNA-bd_N"/>
</dbReference>
<dbReference type="Proteomes" id="UP000063063">
    <property type="component" value="Chromosome 20"/>
</dbReference>
<evidence type="ECO:0000313" key="13">
    <source>
        <dbReference type="EMBL" id="AIN97696.1"/>
    </source>
</evidence>
<evidence type="ECO:0000256" key="9">
    <source>
        <dbReference type="ARBA" id="ARBA00023146"/>
    </source>
</evidence>
<sequence>MHAKGAARLRQHLAARQRMCLLSTWPVWWVAAKLTRGESEAMGWRATLQMDVEIIVEKLVGPASQIMARRVGRAVIDAPASAATSLPVAPGREFTVRRCSLSVPGSLQSPPPLRVTSLPLCGRAFCASTCTIPSAAPRLATTSSLALVHQLSFFSTSLSRCPFLFLALPHALVRHRRALPPHEHRSLCLLLHTSYRAIVIHHQSVLLFKTSDSQGPPRKTEGEMEDEQQRAAVIAQLKTVVGLDDKGAKDLSSKPARVADVLAFFAQYNINEASPRDQKVMLFNVWTKVKKLVHRKPIASFILDGQLDSTQKVDAAIKFVNATECEGVDTAAMLAECGVGVTVSPEDVEKAVAEVLATEDASAVKAKWDKNPNMMLGQMRRVAALRWADVEHVRAALEKQVPVLIKDIVVAAKPTVALPQAAKEETAAGPRKGVEVCQQNSNFRAVSQGLPRTAIGELPSQKESACVYVVGWAHRVRHQSRMSFVVLRDGSGFIQCVFDGSTEPFHRESCIAIRGTLRYEPKAKSELQPPMELHVHEYAIVGNSDGTIETIITAESSVDKLYDQRHIVARGTVASSVLKVRHELLRAFREYFWSRRYYEVTPPTLVQTQVEGGSTLFDVLYYGESAYLTQSSQLYLETVTASLGSVYCCLPSYRAEKSKTKRHLSEFTHLEIEYDVCSFEDLLNHLEDMICTVIHTVIERAGNMVAMLNPTQLINSNGDVRDSTNYKFTPKRPFRRLRYADAIQFCNENGILNTETGKPFEFGDDITDQPERAMVAQMGEFVFMTHFPAQMKSFYMQRDPADTTLTESVDVLVPGIGEVVGGSMRMYKYDELLDAYKREGLDASTYYWYTDQRRYGGAPHGGFGLGVERLLVWMLNLDNVKDACMYPRYMGRCKP</sequence>
<dbReference type="InterPro" id="IPR004365">
    <property type="entry name" value="NA-bd_OB_tRNA"/>
</dbReference>
<dbReference type="eggNOG" id="KOG1148">
    <property type="taxonomic scope" value="Eukaryota"/>
</dbReference>
<dbReference type="VEuPathDB" id="TriTrypDB:LPMP_202020"/>
<dbReference type="Gene3D" id="2.40.50.140">
    <property type="entry name" value="Nucleic acid-binding proteins"/>
    <property type="match status" value="1"/>
</dbReference>
<dbReference type="FunFam" id="1.10.8.1290:FF:000002">
    <property type="entry name" value="Glutamine--tRNA ligase cytoplasmic"/>
    <property type="match status" value="1"/>
</dbReference>
<dbReference type="GO" id="GO:0003676">
    <property type="term" value="F:nucleic acid binding"/>
    <property type="evidence" value="ECO:0007669"/>
    <property type="project" value="InterPro"/>
</dbReference>
<dbReference type="VEuPathDB" id="TriTrypDB:LPAL13_200025600"/>
<dbReference type="Pfam" id="PF01336">
    <property type="entry name" value="tRNA_anti-codon"/>
    <property type="match status" value="1"/>
</dbReference>
<dbReference type="InterPro" id="IPR042558">
    <property type="entry name" value="Gln-tRNA-synth_Ib_RNA-bd_N_1"/>
</dbReference>
<dbReference type="InterPro" id="IPR006195">
    <property type="entry name" value="aa-tRNA-synth_II"/>
</dbReference>
<reference evidence="13 14" key="1">
    <citation type="journal article" date="2015" name="Sci. Rep.">
        <title>The genome of Leishmania panamensis: insights into genomics of the L. (Viannia) subgenus.</title>
        <authorList>
            <person name="Llanes A."/>
            <person name="Restrepo C.M."/>
            <person name="Vecchio G.D."/>
            <person name="Anguizola F.J."/>
            <person name="Lleonart R."/>
        </authorList>
    </citation>
    <scope>NUCLEOTIDE SEQUENCE [LARGE SCALE GENOMIC DNA]</scope>
    <source>
        <strain evidence="13 14">MHOM/PA/94/PSC-1</strain>
    </source>
</reference>
<dbReference type="Gene3D" id="1.10.8.1290">
    <property type="entry name" value="Glutaminyl-tRNA synthetase, non-specific RNA binding region part 1, domain 1"/>
    <property type="match status" value="1"/>
</dbReference>
<keyword evidence="9" id="KW-0030">Aminoacyl-tRNA synthetase</keyword>
<dbReference type="GO" id="GO:0004816">
    <property type="term" value="F:asparagine-tRNA ligase activity"/>
    <property type="evidence" value="ECO:0007669"/>
    <property type="project" value="UniProtKB-EC"/>
</dbReference>
<organism evidence="13 14">
    <name type="scientific">Leishmania panamensis</name>
    <dbReference type="NCBI Taxonomy" id="5679"/>
    <lineage>
        <taxon>Eukaryota</taxon>
        <taxon>Discoba</taxon>
        <taxon>Euglenozoa</taxon>
        <taxon>Kinetoplastea</taxon>
        <taxon>Metakinetoplastina</taxon>
        <taxon>Trypanosomatida</taxon>
        <taxon>Trypanosomatidae</taxon>
        <taxon>Leishmaniinae</taxon>
        <taxon>Leishmania</taxon>
        <taxon>Leishmania guyanensis species complex</taxon>
    </lineage>
</organism>
<keyword evidence="7" id="KW-0067">ATP-binding</keyword>
<dbReference type="GO" id="GO:0005737">
    <property type="term" value="C:cytoplasm"/>
    <property type="evidence" value="ECO:0007669"/>
    <property type="project" value="UniProtKB-SubCell"/>
</dbReference>
<dbReference type="PROSITE" id="PS50862">
    <property type="entry name" value="AA_TRNA_LIGASE_II"/>
    <property type="match status" value="1"/>
</dbReference>
<evidence type="ECO:0000256" key="4">
    <source>
        <dbReference type="ARBA" id="ARBA00022490"/>
    </source>
</evidence>
<keyword evidence="5 13" id="KW-0436">Ligase</keyword>
<dbReference type="GeneID" id="22574411"/>
<dbReference type="EMBL" id="CP009389">
    <property type="protein sequence ID" value="AIN97696.1"/>
    <property type="molecule type" value="Genomic_DNA"/>
</dbReference>
<keyword evidence="14" id="KW-1185">Reference proteome</keyword>